<dbReference type="GO" id="GO:0006954">
    <property type="term" value="P:inflammatory response"/>
    <property type="evidence" value="ECO:0000318"/>
    <property type="project" value="GO_Central"/>
</dbReference>
<evidence type="ECO:0000256" key="6">
    <source>
        <dbReference type="ARBA" id="ARBA00022737"/>
    </source>
</evidence>
<evidence type="ECO:0000256" key="13">
    <source>
        <dbReference type="SAM" id="SignalP"/>
    </source>
</evidence>
<evidence type="ECO:0000313" key="15">
    <source>
        <dbReference type="EnsemblMetazoa" id="XP_003724492"/>
    </source>
</evidence>
<dbReference type="AlphaFoldDB" id="A0A7M7GEY2"/>
<protein>
    <recommendedName>
        <fullName evidence="14">TIR domain-containing protein</fullName>
    </recommendedName>
</protein>
<dbReference type="EnsemblMetazoa" id="XM_003724444">
    <property type="protein sequence ID" value="XP_003724492"/>
    <property type="gene ID" value="LOC100891668"/>
</dbReference>
<evidence type="ECO:0000256" key="7">
    <source>
        <dbReference type="ARBA" id="ARBA00022989"/>
    </source>
</evidence>
<feature type="region of interest" description="Disordered" evidence="11">
    <location>
        <begin position="574"/>
        <end position="606"/>
    </location>
</feature>
<evidence type="ECO:0000256" key="11">
    <source>
        <dbReference type="SAM" id="MobiDB-lite"/>
    </source>
</evidence>
<dbReference type="Proteomes" id="UP000007110">
    <property type="component" value="Unassembled WGS sequence"/>
</dbReference>
<dbReference type="SMART" id="SM00255">
    <property type="entry name" value="TIR"/>
    <property type="match status" value="1"/>
</dbReference>
<dbReference type="PANTHER" id="PTHR24365:SF530">
    <property type="entry name" value="MSTPROX-RELATED"/>
    <property type="match status" value="1"/>
</dbReference>
<dbReference type="PROSITE" id="PS50104">
    <property type="entry name" value="TIR"/>
    <property type="match status" value="1"/>
</dbReference>
<evidence type="ECO:0000256" key="10">
    <source>
        <dbReference type="ARBA" id="ARBA00023180"/>
    </source>
</evidence>
<feature type="chain" id="PRO_5029498378" description="TIR domain-containing protein" evidence="13">
    <location>
        <begin position="25"/>
        <end position="606"/>
    </location>
</feature>
<dbReference type="SMART" id="SM00369">
    <property type="entry name" value="LRR_TYP"/>
    <property type="match status" value="4"/>
</dbReference>
<dbReference type="Pfam" id="PF01582">
    <property type="entry name" value="TIR"/>
    <property type="match status" value="1"/>
</dbReference>
<dbReference type="Pfam" id="PF13306">
    <property type="entry name" value="LRR_5"/>
    <property type="match status" value="1"/>
</dbReference>
<dbReference type="GeneID" id="100891668"/>
<evidence type="ECO:0000256" key="12">
    <source>
        <dbReference type="SAM" id="Phobius"/>
    </source>
</evidence>
<dbReference type="RefSeq" id="XP_003724492.3">
    <property type="nucleotide sequence ID" value="XM_003724444.3"/>
</dbReference>
<keyword evidence="10" id="KW-0325">Glycoprotein</keyword>
<dbReference type="Pfam" id="PF13855">
    <property type="entry name" value="LRR_8"/>
    <property type="match status" value="1"/>
</dbReference>
<evidence type="ECO:0000256" key="8">
    <source>
        <dbReference type="ARBA" id="ARBA00023136"/>
    </source>
</evidence>
<dbReference type="InterPro" id="IPR032675">
    <property type="entry name" value="LRR_dom_sf"/>
</dbReference>
<evidence type="ECO:0000256" key="5">
    <source>
        <dbReference type="ARBA" id="ARBA00022729"/>
    </source>
</evidence>
<feature type="signal peptide" evidence="13">
    <location>
        <begin position="1"/>
        <end position="24"/>
    </location>
</feature>
<accession>A0A7M7GEY2</accession>
<dbReference type="InterPro" id="IPR000157">
    <property type="entry name" value="TIR_dom"/>
</dbReference>
<proteinExistence type="inferred from homology"/>
<comment type="subcellular location">
    <subcellularLocation>
        <location evidence="1">Membrane</location>
        <topology evidence="1">Single-pass membrane protein</topology>
    </subcellularLocation>
</comment>
<dbReference type="InParanoid" id="A0A7M7GEY2"/>
<dbReference type="KEGG" id="spu:100891668"/>
<sequence length="606" mass="69018">MNISVQVRLWVWVCSLMFVGRCTSLTFCDYCYCDTPDIWCSGVNFHEALNHTVPSRVASHTEFLNVNTFDGKMILANDTLSVFPAVQRLSISTYQVSFVDQFVFEGLYELSYIYLEMNNLHEIPSEVLFHLRTSLKELHLVNQRLRNIPSNAFAELVNLQELTITYNLNYLDISPDAFNGLAKLTGLCLSSCNIRHLPNTTFSGLHTLQELDLSYNRVVEVPTAIQTLKSLMKLDLSHNTLLVNPMDLMFLRSTTKLQKLQMRYCAISKISPDAVDNLKASRDLMVANFDGNPFKCTEDLCSFASWYVSLPGPSTTTRSPNFIPFITLSPPPGKGPYQCDNYGKPLKDFFSESCLPIKPDPSPSIFPPSETPWHVVIIAVTVILVAFVVTIVSFVVWKFRLINFYHHRLGISFQRHVDYGAVGDNNHEYVYDAYVSHHDDDKSFVQDEMLPRLEDENGFDLCLSFRNFRLGSNILRNVSSAQDVSRAIIFIINERFMQNGQCKLELEMASTRMLEDETGHEGQRLIIILMEVLAPELVNSTLRVLLNHVAYLEWDPVAEERCWGQLIATLDTLVPERNTNNEEGADEERDDGDQADDNEHDEDQTV</sequence>
<feature type="compositionally biased region" description="Acidic residues" evidence="11">
    <location>
        <begin position="583"/>
        <end position="606"/>
    </location>
</feature>
<dbReference type="OrthoDB" id="1421090at2759"/>
<comment type="similarity">
    <text evidence="2">Belongs to the Toll-like receptor family.</text>
</comment>
<keyword evidence="16" id="KW-1185">Reference proteome</keyword>
<dbReference type="InterPro" id="IPR026906">
    <property type="entry name" value="LRR_5"/>
</dbReference>
<keyword evidence="8 12" id="KW-0472">Membrane</keyword>
<keyword evidence="5 13" id="KW-0732">Signal</keyword>
<dbReference type="InterPro" id="IPR003591">
    <property type="entry name" value="Leu-rich_rpt_typical-subtyp"/>
</dbReference>
<keyword evidence="4 12" id="KW-0812">Transmembrane</keyword>
<dbReference type="Gene3D" id="3.40.50.10140">
    <property type="entry name" value="Toll/interleukin-1 receptor homology (TIR) domain"/>
    <property type="match status" value="1"/>
</dbReference>
<dbReference type="InterPro" id="IPR035897">
    <property type="entry name" value="Toll_tir_struct_dom_sf"/>
</dbReference>
<evidence type="ECO:0000256" key="4">
    <source>
        <dbReference type="ARBA" id="ARBA00022692"/>
    </source>
</evidence>
<keyword evidence="6" id="KW-0677">Repeat</keyword>
<dbReference type="GO" id="GO:0038023">
    <property type="term" value="F:signaling receptor activity"/>
    <property type="evidence" value="ECO:0000318"/>
    <property type="project" value="GO_Central"/>
</dbReference>
<reference evidence="16" key="1">
    <citation type="submission" date="2015-02" db="EMBL/GenBank/DDBJ databases">
        <title>Genome sequencing for Strongylocentrotus purpuratus.</title>
        <authorList>
            <person name="Murali S."/>
            <person name="Liu Y."/>
            <person name="Vee V."/>
            <person name="English A."/>
            <person name="Wang M."/>
            <person name="Skinner E."/>
            <person name="Han Y."/>
            <person name="Muzny D.M."/>
            <person name="Worley K.C."/>
            <person name="Gibbs R.A."/>
        </authorList>
    </citation>
    <scope>NUCLEOTIDE SEQUENCE</scope>
</reference>
<evidence type="ECO:0000313" key="16">
    <source>
        <dbReference type="Proteomes" id="UP000007110"/>
    </source>
</evidence>
<evidence type="ECO:0000259" key="14">
    <source>
        <dbReference type="PROSITE" id="PS50104"/>
    </source>
</evidence>
<dbReference type="InterPro" id="IPR001611">
    <property type="entry name" value="Leu-rich_rpt"/>
</dbReference>
<dbReference type="OMA" id="RVASHTE"/>
<keyword evidence="9" id="KW-0675">Receptor</keyword>
<reference evidence="15" key="2">
    <citation type="submission" date="2021-01" db="UniProtKB">
        <authorList>
            <consortium name="EnsemblMetazoa"/>
        </authorList>
    </citation>
    <scope>IDENTIFICATION</scope>
</reference>
<dbReference type="SUPFAM" id="SSF52058">
    <property type="entry name" value="L domain-like"/>
    <property type="match status" value="1"/>
</dbReference>
<feature type="transmembrane region" description="Helical" evidence="12">
    <location>
        <begin position="373"/>
        <end position="397"/>
    </location>
</feature>
<dbReference type="GO" id="GO:0007165">
    <property type="term" value="P:signal transduction"/>
    <property type="evidence" value="ECO:0000318"/>
    <property type="project" value="GO_Central"/>
</dbReference>
<dbReference type="PANTHER" id="PTHR24365">
    <property type="entry name" value="TOLL-LIKE RECEPTOR"/>
    <property type="match status" value="1"/>
</dbReference>
<name>A0A7M7GEY2_STRPU</name>
<organism evidence="15 16">
    <name type="scientific">Strongylocentrotus purpuratus</name>
    <name type="common">Purple sea urchin</name>
    <dbReference type="NCBI Taxonomy" id="7668"/>
    <lineage>
        <taxon>Eukaryota</taxon>
        <taxon>Metazoa</taxon>
        <taxon>Echinodermata</taxon>
        <taxon>Eleutherozoa</taxon>
        <taxon>Echinozoa</taxon>
        <taxon>Echinoidea</taxon>
        <taxon>Euechinoidea</taxon>
        <taxon>Echinacea</taxon>
        <taxon>Camarodonta</taxon>
        <taxon>Echinidea</taxon>
        <taxon>Strongylocentrotidae</taxon>
        <taxon>Strongylocentrotus</taxon>
    </lineage>
</organism>
<dbReference type="GO" id="GO:0005886">
    <property type="term" value="C:plasma membrane"/>
    <property type="evidence" value="ECO:0000318"/>
    <property type="project" value="GO_Central"/>
</dbReference>
<evidence type="ECO:0000256" key="9">
    <source>
        <dbReference type="ARBA" id="ARBA00023170"/>
    </source>
</evidence>
<evidence type="ECO:0000256" key="1">
    <source>
        <dbReference type="ARBA" id="ARBA00004167"/>
    </source>
</evidence>
<dbReference type="Gene3D" id="3.80.10.10">
    <property type="entry name" value="Ribonuclease Inhibitor"/>
    <property type="match status" value="1"/>
</dbReference>
<evidence type="ECO:0000256" key="3">
    <source>
        <dbReference type="ARBA" id="ARBA00022614"/>
    </source>
</evidence>
<evidence type="ECO:0000256" key="2">
    <source>
        <dbReference type="ARBA" id="ARBA00009634"/>
    </source>
</evidence>
<feature type="domain" description="TIR" evidence="14">
    <location>
        <begin position="429"/>
        <end position="570"/>
    </location>
</feature>
<dbReference type="SUPFAM" id="SSF52200">
    <property type="entry name" value="Toll/Interleukin receptor TIR domain"/>
    <property type="match status" value="1"/>
</dbReference>
<keyword evidence="7 12" id="KW-1133">Transmembrane helix</keyword>
<keyword evidence="3" id="KW-0433">Leucine-rich repeat</keyword>